<proteinExistence type="predicted"/>
<dbReference type="EnsemblPlants" id="Kaladp0011s0880.1.v1.1">
    <property type="protein sequence ID" value="Kaladp0011s0880.1.v1.1.CDS.1"/>
    <property type="gene ID" value="Kaladp0011s0880.v1.1"/>
</dbReference>
<organism evidence="2 3">
    <name type="scientific">Kalanchoe fedtschenkoi</name>
    <name type="common">Lavender scallops</name>
    <name type="synonym">South American air plant</name>
    <dbReference type="NCBI Taxonomy" id="63787"/>
    <lineage>
        <taxon>Eukaryota</taxon>
        <taxon>Viridiplantae</taxon>
        <taxon>Streptophyta</taxon>
        <taxon>Embryophyta</taxon>
        <taxon>Tracheophyta</taxon>
        <taxon>Spermatophyta</taxon>
        <taxon>Magnoliopsida</taxon>
        <taxon>eudicotyledons</taxon>
        <taxon>Gunneridae</taxon>
        <taxon>Pentapetalae</taxon>
        <taxon>Saxifragales</taxon>
        <taxon>Crassulaceae</taxon>
        <taxon>Kalanchoe</taxon>
    </lineage>
</organism>
<reference evidence="2" key="1">
    <citation type="submission" date="2021-01" db="UniProtKB">
        <authorList>
            <consortium name="EnsemblPlants"/>
        </authorList>
    </citation>
    <scope>IDENTIFICATION</scope>
</reference>
<dbReference type="Gramene" id="Kaladp0011s0880.1.v1.1">
    <property type="protein sequence ID" value="Kaladp0011s0880.1.v1.1.CDS.1"/>
    <property type="gene ID" value="Kaladp0011s0880.v1.1"/>
</dbReference>
<name>A0A7N0SX02_KALFE</name>
<feature type="compositionally biased region" description="Pro residues" evidence="1">
    <location>
        <begin position="58"/>
        <end position="82"/>
    </location>
</feature>
<feature type="compositionally biased region" description="Basic residues" evidence="1">
    <location>
        <begin position="28"/>
        <end position="38"/>
    </location>
</feature>
<sequence>MVQIRRYTYTVTRQSAGTTNGFVLNFLTHHHPHNPRRRPSSDSSFTHHHLGPLAHLPLTPPSPLRPPAPSLPPASSTSPPPWSICGSGGAATSVLPLPLHLRHPHVLQLHVHFPRVPPSAATASTPPPPPQGLSLHLPQPLLGCLVYGVGHLIRPLMGLEERLELRLLR</sequence>
<dbReference type="Proteomes" id="UP000594263">
    <property type="component" value="Unplaced"/>
</dbReference>
<evidence type="ECO:0000313" key="2">
    <source>
        <dbReference type="EnsemblPlants" id="Kaladp0011s0880.1.v1.1.CDS.1"/>
    </source>
</evidence>
<evidence type="ECO:0000256" key="1">
    <source>
        <dbReference type="SAM" id="MobiDB-lite"/>
    </source>
</evidence>
<evidence type="ECO:0000313" key="3">
    <source>
        <dbReference type="Proteomes" id="UP000594263"/>
    </source>
</evidence>
<keyword evidence="3" id="KW-1185">Reference proteome</keyword>
<accession>A0A7N0SX02</accession>
<protein>
    <submittedName>
        <fullName evidence="2">Uncharacterized protein</fullName>
    </submittedName>
</protein>
<dbReference type="AlphaFoldDB" id="A0A7N0SX02"/>
<feature type="region of interest" description="Disordered" evidence="1">
    <location>
        <begin position="27"/>
        <end position="83"/>
    </location>
</feature>